<evidence type="ECO:0000313" key="2">
    <source>
        <dbReference type="EMBL" id="MCW6509303.1"/>
    </source>
</evidence>
<dbReference type="Pfam" id="PF14588">
    <property type="entry name" value="YjgF_endoribonc"/>
    <property type="match status" value="1"/>
</dbReference>
<dbReference type="AlphaFoldDB" id="A0AA42CJ78"/>
<comment type="caution">
    <text evidence="2">The sequence shown here is derived from an EMBL/GenBank/DDBJ whole genome shotgun (WGS) entry which is preliminary data.</text>
</comment>
<evidence type="ECO:0000259" key="1">
    <source>
        <dbReference type="Pfam" id="PF14588"/>
    </source>
</evidence>
<sequence length="160" mass="16781">MSLTPDAIAMRLHDLGKALPDTAHPRALFRPWRRSGALLILSGQVNERDGTIIRPGTVGSDMSVEEARGHAETCLLNLLFHVRAACDGQLDRVACLLRLGGFVAAVPGFADAPLVINAASELLIGLYGQDCGAHARTAIAVTGLPGGAPVEIDAMLEILP</sequence>
<gene>
    <name evidence="2" type="ORF">M8523_14860</name>
</gene>
<dbReference type="PANTHER" id="PTHR43760">
    <property type="entry name" value="ENDORIBONUCLEASE-RELATED"/>
    <property type="match status" value="1"/>
</dbReference>
<accession>A0AA42CJ78</accession>
<keyword evidence="3" id="KW-1185">Reference proteome</keyword>
<name>A0AA42CJ78_9HYPH</name>
<evidence type="ECO:0000313" key="3">
    <source>
        <dbReference type="Proteomes" id="UP001165667"/>
    </source>
</evidence>
<dbReference type="PANTHER" id="PTHR43760:SF1">
    <property type="entry name" value="ENDORIBONUCLEASE L-PSP_CHORISMATE MUTASE-LIKE DOMAIN-CONTAINING PROTEIN"/>
    <property type="match status" value="1"/>
</dbReference>
<dbReference type="SUPFAM" id="SSF55298">
    <property type="entry name" value="YjgF-like"/>
    <property type="match status" value="1"/>
</dbReference>
<proteinExistence type="predicted"/>
<dbReference type="InterPro" id="IPR035959">
    <property type="entry name" value="RutC-like_sf"/>
</dbReference>
<dbReference type="RefSeq" id="WP_282585675.1">
    <property type="nucleotide sequence ID" value="NZ_JAMOIM010000009.1"/>
</dbReference>
<dbReference type="EMBL" id="JAMOIM010000009">
    <property type="protein sequence ID" value="MCW6509303.1"/>
    <property type="molecule type" value="Genomic_DNA"/>
</dbReference>
<dbReference type="InterPro" id="IPR013813">
    <property type="entry name" value="Endoribo_LPSP/chorism_mut-like"/>
</dbReference>
<reference evidence="2" key="1">
    <citation type="submission" date="2022-05" db="EMBL/GenBank/DDBJ databases">
        <authorList>
            <person name="Pankratov T."/>
        </authorList>
    </citation>
    <scope>NUCLEOTIDE SEQUENCE</scope>
    <source>
        <strain evidence="2">BP6-180914</strain>
    </source>
</reference>
<dbReference type="CDD" id="cd02199">
    <property type="entry name" value="YjgF_YER057c_UK114_like_1"/>
    <property type="match status" value="1"/>
</dbReference>
<dbReference type="Gene3D" id="3.30.1330.40">
    <property type="entry name" value="RutC-like"/>
    <property type="match status" value="1"/>
</dbReference>
<protein>
    <submittedName>
        <fullName evidence="2">RidA family protein</fullName>
    </submittedName>
</protein>
<feature type="domain" description="Endoribonuclease L-PSP/chorismate mutase-like" evidence="1">
    <location>
        <begin position="11"/>
        <end position="138"/>
    </location>
</feature>
<organism evidence="2 3">
    <name type="scientific">Lichenifustis flavocetrariae</name>
    <dbReference type="NCBI Taxonomy" id="2949735"/>
    <lineage>
        <taxon>Bacteria</taxon>
        <taxon>Pseudomonadati</taxon>
        <taxon>Pseudomonadota</taxon>
        <taxon>Alphaproteobacteria</taxon>
        <taxon>Hyphomicrobiales</taxon>
        <taxon>Lichenihabitantaceae</taxon>
        <taxon>Lichenifustis</taxon>
    </lineage>
</organism>
<dbReference type="Proteomes" id="UP001165667">
    <property type="component" value="Unassembled WGS sequence"/>
</dbReference>